<dbReference type="OrthoDB" id="534912at2759"/>
<evidence type="ECO:0000256" key="2">
    <source>
        <dbReference type="ARBA" id="ARBA00005887"/>
    </source>
</evidence>
<keyword evidence="3" id="KW-0813">Transport</keyword>
<feature type="transmembrane region" description="Helical" evidence="8">
    <location>
        <begin position="333"/>
        <end position="354"/>
    </location>
</feature>
<evidence type="ECO:0000256" key="7">
    <source>
        <dbReference type="ARBA" id="ARBA00023177"/>
    </source>
</evidence>
<evidence type="ECO:0000256" key="4">
    <source>
        <dbReference type="ARBA" id="ARBA00022692"/>
    </source>
</evidence>
<dbReference type="RefSeq" id="NP_001071286.1">
    <property type="nucleotide sequence ID" value="NM_001077818.1"/>
</dbReference>
<dbReference type="InterPro" id="IPR029020">
    <property type="entry name" value="Ammonium/urea_transptr"/>
</dbReference>
<reference evidence="13" key="3">
    <citation type="journal article" date="2014" name="BMC Genomics">
        <title>Differential expression of endogenous plant cell wall degrading enzyme genes in the stick insect (Phasmatodea) midgut.</title>
        <authorList>
            <person name="Shelomi M."/>
            <person name="Jasper W.C."/>
            <person name="Atallah J."/>
            <person name="Kimsey L.S."/>
            <person name="Johnson B.R."/>
        </authorList>
    </citation>
    <scope>NUCLEOTIDE SEQUENCE</scope>
</reference>
<evidence type="ECO:0000313" key="13">
    <source>
        <dbReference type="RefSeq" id="NP_001071286.1"/>
    </source>
</evidence>
<dbReference type="AlphaFoldDB" id="A0A7M6UML9"/>
<evidence type="ECO:0000256" key="6">
    <source>
        <dbReference type="ARBA" id="ARBA00023136"/>
    </source>
</evidence>
<feature type="transmembrane region" description="Helical" evidence="8">
    <location>
        <begin position="51"/>
        <end position="70"/>
    </location>
</feature>
<feature type="transmembrane region" description="Helical" evidence="8">
    <location>
        <begin position="309"/>
        <end position="327"/>
    </location>
</feature>
<accession>A0A8U1C1Z0</accession>
<proteinExistence type="evidence at transcript level"/>
<feature type="transmembrane region" description="Helical" evidence="8">
    <location>
        <begin position="277"/>
        <end position="297"/>
    </location>
</feature>
<reference evidence="13" key="5">
    <citation type="submission" date="2025-04" db="UniProtKB">
        <authorList>
            <consortium name="RefSeq"/>
        </authorList>
    </citation>
    <scope>IDENTIFICATION</scope>
</reference>
<comment type="subcellular location">
    <subcellularLocation>
        <location evidence="1">Membrane</location>
        <topology evidence="1">Multi-pass membrane protein</topology>
    </subcellularLocation>
</comment>
<dbReference type="Gene3D" id="1.10.3430.10">
    <property type="entry name" value="Ammonium transporter AmtB like domains"/>
    <property type="match status" value="1"/>
</dbReference>
<reference evidence="11" key="4">
    <citation type="submission" date="2021-01" db="UniProtKB">
        <authorList>
            <consortium name="EnsemblMetazoa"/>
        </authorList>
    </citation>
    <scope>IDENTIFICATION</scope>
    <source>
        <strain evidence="11">DH4</strain>
    </source>
</reference>
<dbReference type="GO" id="GO:0097272">
    <property type="term" value="P:ammonium homeostasis"/>
    <property type="evidence" value="ECO:0007669"/>
    <property type="project" value="TreeGrafter"/>
</dbReference>
<dbReference type="PANTHER" id="PTHR11730:SF6">
    <property type="entry name" value="AMMONIUM TRANSPORTER"/>
    <property type="match status" value="1"/>
</dbReference>
<evidence type="ECO:0000313" key="10">
    <source>
        <dbReference type="EMBL" id="AAY63897.1"/>
    </source>
</evidence>
<protein>
    <submittedName>
        <fullName evidence="10">Amt-2-like protein</fullName>
    </submittedName>
    <submittedName>
        <fullName evidence="13">Signal sequence receptor beta</fullName>
    </submittedName>
</protein>
<evidence type="ECO:0000256" key="3">
    <source>
        <dbReference type="ARBA" id="ARBA00022448"/>
    </source>
</evidence>
<dbReference type="EMBL" id="DQ011228">
    <property type="protein sequence ID" value="AAY63897.1"/>
    <property type="molecule type" value="mRNA"/>
</dbReference>
<feature type="domain" description="Ammonium transporter AmtB-like" evidence="9">
    <location>
        <begin position="55"/>
        <end position="432"/>
    </location>
</feature>
<dbReference type="EnsemblMetazoa" id="NM_001077818">
    <property type="protein sequence ID" value="NP_001071286"/>
    <property type="gene ID" value="GeneID_724079"/>
</dbReference>
<feature type="transmembrane region" description="Helical" evidence="8">
    <location>
        <begin position="199"/>
        <end position="221"/>
    </location>
</feature>
<dbReference type="GeneID" id="724079"/>
<evidence type="ECO:0000313" key="12">
    <source>
        <dbReference type="Proteomes" id="UP000005203"/>
    </source>
</evidence>
<feature type="transmembrane region" description="Helical" evidence="8">
    <location>
        <begin position="82"/>
        <end position="107"/>
    </location>
</feature>
<keyword evidence="13" id="KW-0675">Receptor</keyword>
<evidence type="ECO:0000259" key="9">
    <source>
        <dbReference type="Pfam" id="PF00909"/>
    </source>
</evidence>
<reference evidence="13" key="2">
    <citation type="journal article" date="2006" name="Nature">
        <title>Insights into social insects from the genome of the honeybee Apis mellifera.</title>
        <authorList>
            <consortium name="Honeybee Genome Sequencing Consortium"/>
        </authorList>
    </citation>
    <scope>NUCLEOTIDE SEQUENCE</scope>
</reference>
<evidence type="ECO:0000313" key="11">
    <source>
        <dbReference type="EnsemblMetazoa" id="NP_001071286"/>
    </source>
</evidence>
<feature type="transmembrane region" description="Helical" evidence="8">
    <location>
        <begin position="158"/>
        <end position="179"/>
    </location>
</feature>
<keyword evidence="12" id="KW-1185">Reference proteome</keyword>
<dbReference type="GO" id="GO:0005886">
    <property type="term" value="C:plasma membrane"/>
    <property type="evidence" value="ECO:0007669"/>
    <property type="project" value="TreeGrafter"/>
</dbReference>
<dbReference type="KEGG" id="ame:724079"/>
<dbReference type="InterPro" id="IPR024041">
    <property type="entry name" value="NH4_transpt_AmtB-like_dom"/>
</dbReference>
<feature type="transmembrane region" description="Helical" evidence="8">
    <location>
        <begin position="397"/>
        <end position="422"/>
    </location>
</feature>
<sequence length="486" mass="54725">MHFNNVIKYINFDRFFFIEGMTNVLDFDYYFYDYSNRTQALESIIANIPTWLSFIRIVLVILLRAGYVLIHIGSVPVNNINLILLQNIIDICWITMVYSLLGIIIAYTGDVHGVIGAGHWIGDHDVDKDELITGWSAVVITAAICTSGIVGRTHTVGYIIIGFLLAGIVQPFLIHWIWTPHGWMRRNVLNKQHVHFHDYTGSVVIHVVGGLTGLIGCLTLGRRILRLDAIDEASIAVGASGNVFAGYLLVFIGLQSLSLTNIQLEHFEMKIKRKHNVFVNNILAASACSLFVVIFHFAHPREEFNHWTVMRCVQAMIAGIVVISAGADAYPPLAAIVLGAIGSIVFYIISRYVFRSALEDYCNIVATHLVCGILGSILVPFFYVQEDDDVKLVLLNFGWQMICLIVVIALVSIIMYIAFIILQYAGLLRNRSEYLNHLRANVAEGRNQRKNVLDRLFRMDRDAVYLQPGMSFGEPLGLRRPQEREE</sequence>
<keyword evidence="6 8" id="KW-0472">Membrane</keyword>
<keyword evidence="5 8" id="KW-1133">Transmembrane helix</keyword>
<dbReference type="PANTHER" id="PTHR11730">
    <property type="entry name" value="AMMONIUM TRANSPORTER"/>
    <property type="match status" value="1"/>
</dbReference>
<dbReference type="CTD" id="724079"/>
<gene>
    <name evidence="13" type="primary">SsRbeta</name>
    <name evidence="11" type="synonym">724079</name>
</gene>
<evidence type="ECO:0000256" key="5">
    <source>
        <dbReference type="ARBA" id="ARBA00022989"/>
    </source>
</evidence>
<reference evidence="10" key="1">
    <citation type="submission" date="2005-04" db="EMBL/GenBank/DDBJ databases">
        <title>Identification of a full-length cDNA encoding ammonium transporter 2 (Amt-2) homologous protein in the honey bee, Apis mellifera.</title>
        <authorList>
            <person name="Chen Y."/>
            <person name="Huang C.-H."/>
        </authorList>
    </citation>
    <scope>NUCLEOTIDE SEQUENCE</scope>
</reference>
<accession>A0A7M6UML9</accession>
<dbReference type="SUPFAM" id="SSF111352">
    <property type="entry name" value="Ammonium transporter"/>
    <property type="match status" value="1"/>
</dbReference>
<dbReference type="Pfam" id="PF00909">
    <property type="entry name" value="Ammonium_transp"/>
    <property type="match status" value="1"/>
</dbReference>
<keyword evidence="4 8" id="KW-0812">Transmembrane</keyword>
<evidence type="ECO:0000256" key="8">
    <source>
        <dbReference type="SAM" id="Phobius"/>
    </source>
</evidence>
<feature type="transmembrane region" description="Helical" evidence="8">
    <location>
        <begin position="132"/>
        <end position="151"/>
    </location>
</feature>
<name>A0A7M6UML9_APIME</name>
<comment type="similarity">
    <text evidence="2">Belongs to the ammonia transporter channel (TC 1.A.11.2) family.</text>
</comment>
<accession>A0A8B6WZA3</accession>
<organism evidence="10">
    <name type="scientific">Apis mellifera</name>
    <name type="common">Honeybee</name>
    <dbReference type="NCBI Taxonomy" id="7460"/>
    <lineage>
        <taxon>Eukaryota</taxon>
        <taxon>Metazoa</taxon>
        <taxon>Ecdysozoa</taxon>
        <taxon>Arthropoda</taxon>
        <taxon>Hexapoda</taxon>
        <taxon>Insecta</taxon>
        <taxon>Pterygota</taxon>
        <taxon>Neoptera</taxon>
        <taxon>Endopterygota</taxon>
        <taxon>Hymenoptera</taxon>
        <taxon>Apocrita</taxon>
        <taxon>Aculeata</taxon>
        <taxon>Apoidea</taxon>
        <taxon>Anthophila</taxon>
        <taxon>Apidae</taxon>
        <taxon>Apis</taxon>
    </lineage>
</organism>
<feature type="transmembrane region" description="Helical" evidence="8">
    <location>
        <begin position="361"/>
        <end position="385"/>
    </location>
</feature>
<dbReference type="Proteomes" id="UP000005203">
    <property type="component" value="Linkage group LG10"/>
</dbReference>
<keyword evidence="7" id="KW-0924">Ammonia transport</keyword>
<accession>Q1L728</accession>
<feature type="transmembrane region" description="Helical" evidence="8">
    <location>
        <begin position="233"/>
        <end position="257"/>
    </location>
</feature>
<dbReference type="GO" id="GO:0008519">
    <property type="term" value="F:ammonium channel activity"/>
    <property type="evidence" value="ECO:0007669"/>
    <property type="project" value="InterPro"/>
</dbReference>
<evidence type="ECO:0000256" key="1">
    <source>
        <dbReference type="ARBA" id="ARBA00004141"/>
    </source>
</evidence>